<dbReference type="CDD" id="cd03784">
    <property type="entry name" value="GT1_Gtf-like"/>
    <property type="match status" value="2"/>
</dbReference>
<dbReference type="GeneID" id="115623986"/>
<dbReference type="OrthoDB" id="5835829at2759"/>
<dbReference type="PANTHER" id="PTHR48043">
    <property type="entry name" value="EG:EG0003.4 PROTEIN-RELATED"/>
    <property type="match status" value="1"/>
</dbReference>
<proteinExistence type="inferred from homology"/>
<dbReference type="PROSITE" id="PS00375">
    <property type="entry name" value="UDPGT"/>
    <property type="match status" value="1"/>
</dbReference>
<evidence type="ECO:0000256" key="4">
    <source>
        <dbReference type="SAM" id="Phobius"/>
    </source>
</evidence>
<dbReference type="AlphaFoldDB" id="A0A6J2THB2"/>
<evidence type="ECO:0000256" key="3">
    <source>
        <dbReference type="ARBA" id="ARBA00022679"/>
    </source>
</evidence>
<evidence type="ECO:0000313" key="7">
    <source>
        <dbReference type="RefSeq" id="XP_030374417.1"/>
    </source>
</evidence>
<dbReference type="Gene3D" id="3.40.50.2000">
    <property type="entry name" value="Glycogen Phosphorylase B"/>
    <property type="match status" value="3"/>
</dbReference>
<dbReference type="PANTHER" id="PTHR48043:SF159">
    <property type="entry name" value="EG:EG0003.4 PROTEIN-RELATED"/>
    <property type="match status" value="1"/>
</dbReference>
<gene>
    <name evidence="7" type="primary">LOC115623986</name>
</gene>
<dbReference type="InterPro" id="IPR050271">
    <property type="entry name" value="UDP-glycosyltransferase"/>
</dbReference>
<organism evidence="6 7">
    <name type="scientific">Drosophila lebanonensis</name>
    <name type="common">Fruit fly</name>
    <name type="synonym">Scaptodrosophila lebanonensis</name>
    <dbReference type="NCBI Taxonomy" id="7225"/>
    <lineage>
        <taxon>Eukaryota</taxon>
        <taxon>Metazoa</taxon>
        <taxon>Ecdysozoa</taxon>
        <taxon>Arthropoda</taxon>
        <taxon>Hexapoda</taxon>
        <taxon>Insecta</taxon>
        <taxon>Pterygota</taxon>
        <taxon>Neoptera</taxon>
        <taxon>Endopterygota</taxon>
        <taxon>Diptera</taxon>
        <taxon>Brachycera</taxon>
        <taxon>Muscomorpha</taxon>
        <taxon>Ephydroidea</taxon>
        <taxon>Drosophilidae</taxon>
        <taxon>Scaptodrosophila</taxon>
    </lineage>
</organism>
<dbReference type="SUPFAM" id="SSF53756">
    <property type="entry name" value="UDP-Glycosyltransferase/glycogen phosphorylase"/>
    <property type="match status" value="2"/>
</dbReference>
<keyword evidence="6" id="KW-1185">Reference proteome</keyword>
<dbReference type="GO" id="GO:0008194">
    <property type="term" value="F:UDP-glycosyltransferase activity"/>
    <property type="evidence" value="ECO:0007669"/>
    <property type="project" value="InterPro"/>
</dbReference>
<feature type="transmembrane region" description="Helical" evidence="4">
    <location>
        <begin position="539"/>
        <end position="556"/>
    </location>
</feature>
<keyword evidence="4" id="KW-0472">Membrane</keyword>
<reference evidence="7" key="1">
    <citation type="submission" date="2025-08" db="UniProtKB">
        <authorList>
            <consortium name="RefSeq"/>
        </authorList>
    </citation>
    <scope>IDENTIFICATION</scope>
    <source>
        <strain evidence="7">11010-0011.00</strain>
        <tissue evidence="7">Whole body</tissue>
    </source>
</reference>
<feature type="transmembrane region" description="Helical" evidence="4">
    <location>
        <begin position="1016"/>
        <end position="1039"/>
    </location>
</feature>
<keyword evidence="5" id="KW-0732">Signal</keyword>
<feature type="transmembrane region" description="Helical" evidence="4">
    <location>
        <begin position="482"/>
        <end position="507"/>
    </location>
</feature>
<keyword evidence="4" id="KW-1133">Transmembrane helix</keyword>
<comment type="similarity">
    <text evidence="1">Belongs to the UDP-glycosyltransferase family.</text>
</comment>
<dbReference type="InterPro" id="IPR035595">
    <property type="entry name" value="UDP_glycos_trans_CS"/>
</dbReference>
<keyword evidence="2" id="KW-0328">Glycosyltransferase</keyword>
<protein>
    <submittedName>
        <fullName evidence="7">Uncharacterized protein LOC115623986</fullName>
    </submittedName>
</protein>
<evidence type="ECO:0000313" key="6">
    <source>
        <dbReference type="Proteomes" id="UP000504634"/>
    </source>
</evidence>
<accession>A0A6J2THB2</accession>
<name>A0A6J2THB2_DROLE</name>
<sequence>MGLYRCFVLSTLLLLLSNSIEGDGYKILAVFPFPGKSQYIFAENYLQELARRGHNVTVINTFGGTADVPNFRVIGATKIHEIMASFSSADYNMQANQWEVLSLTTQFLNLLSENIMEEPAVQQLLRSDETFDALIVETVQNEVLFGLAQHFRALTIGISSYGTDRHIDELMGNISPLSYNPMLLSSRTERMRFGERLQNVWEACVLWVHKRLVHLPSQQKLYQKYFPNAKVNLQQAMNNFSLMLLGQHFSLSYPRPYLPNMIEVGGLHLKQQGVGQALPEKIKEFIETAPHGAIYFSMGSNIKSVDLPEATRSVLLETFGSLQERVLWKFEMDEMPNRPANVLISKWFPQHDILAHPNVKLIITHGGLMSTIESVYYGKPVLGLPVFYDQFLNVERAKLAGYGLGLDLWHLNATQLREKIVELLQNPNYTEAAQLRSALHRDQKETPLERAIWWTEYVLRHKGARHMRSVAQDLNFYQLHGLDVWCVLMTGLCLLGLIVWLIIYSLFQVVKRTLVGRKSNLSSKNDPKVKSQFTSKMRFVRYIALLCFCVAFPSSLKGERILAIFPFPGPSQYINVVPYLKGLAARGHEVTSVNAFPQKQPVKNFRDIAVLEVHKNYDDLISDMMEPRNMWQENTFINEFFTNITKAVLENPQVQQQLLHGRAHYDLIIIEALRTDALYGFAQHFNAPIIGLSTFGTDWNIDELVGNTSPLSYTPLVTTGLSDRMTYWERLHNFVETSVAWLNTHLIQLPEQVELYHKYFPRAKAPLLELRKNFSLVLLNQHFSLSFARPYVPNMIEVGGLHIAHKPTPLPEEMEKFIVGAGQAGVIYFSMGSNVKSKDFAPSIRALLLETFASLPQRVLWKFEEQLPAKPDNVFISKWFPQSDILAHPNVKLFITHGGLLSTIESIYHGKPVLGLPCFYDQFLNVERAKLAGFGLGLDFNKMSGAELKSNILRMLNEPSFLETAKQMSARYRDQPMAPLDKAIWWTEYVLRHKGAMHMRVAAQDLSFVAYHNLDVLGLLLGVPLMVVGLLLVVLVKLLGRRRQTTDRRESKPKRQ</sequence>
<dbReference type="FunFam" id="3.40.50.2000:FF:000050">
    <property type="entry name" value="UDP-glucuronosyltransferase"/>
    <property type="match status" value="2"/>
</dbReference>
<evidence type="ECO:0000256" key="2">
    <source>
        <dbReference type="ARBA" id="ARBA00022676"/>
    </source>
</evidence>
<feature type="signal peptide" evidence="5">
    <location>
        <begin position="1"/>
        <end position="22"/>
    </location>
</feature>
<dbReference type="Proteomes" id="UP000504634">
    <property type="component" value="Unplaced"/>
</dbReference>
<keyword evidence="3" id="KW-0808">Transferase</keyword>
<dbReference type="Pfam" id="PF00201">
    <property type="entry name" value="UDPGT"/>
    <property type="match status" value="2"/>
</dbReference>
<evidence type="ECO:0000256" key="1">
    <source>
        <dbReference type="ARBA" id="ARBA00009995"/>
    </source>
</evidence>
<keyword evidence="4" id="KW-0812">Transmembrane</keyword>
<dbReference type="RefSeq" id="XP_030374417.1">
    <property type="nucleotide sequence ID" value="XM_030518557.1"/>
</dbReference>
<evidence type="ECO:0000256" key="5">
    <source>
        <dbReference type="SAM" id="SignalP"/>
    </source>
</evidence>
<dbReference type="InterPro" id="IPR002213">
    <property type="entry name" value="UDP_glucos_trans"/>
</dbReference>
<feature type="chain" id="PRO_5026666741" evidence="5">
    <location>
        <begin position="23"/>
        <end position="1056"/>
    </location>
</feature>